<sequence length="371" mass="41347">MDAHLNAADYSDDDYIDMEVGSQEIIFCHGKSSPTHLNREFEFQMFSSSSEKDTTTSPADELFYKGKLLPLHLPPRLQMVEKLLKNHGSYESKLSKNTSFEDSFSTPIFTPSANTPIANTPFESCNISPAESCQVSRELHPDEYLQDYLAEKANNQTGDDDQNPKKSWTKRLKLIKQSALNSKLKASRAYLKSFFTKSGCSDKSSATTLNNVNESMVPNAEICEDKHAIVAIKGPFGQIQKGRHQIPSPVISRRFKKEDNVDIEKAHHRRSFSGAFKRISSSKYTSSESSLGSSSASSSNNSNGFQDMQFFNKSISSNMEVENPIQAAIAHCKKSQQQCQTRKTLTDIGICSLSASRIIHEDQERAGLCRG</sequence>
<dbReference type="PANTHER" id="PTHR33312">
    <property type="entry name" value="MEMBRANE-ASSOCIATED KINASE REGULATOR 4-RELATED"/>
    <property type="match status" value="1"/>
</dbReference>
<dbReference type="PANTHER" id="PTHR33312:SF5">
    <property type="entry name" value="MEMBRANE-ASSOCIATED KINASE REGULATOR 4-RELATED"/>
    <property type="match status" value="1"/>
</dbReference>
<reference evidence="1 2" key="1">
    <citation type="submission" date="2024-01" db="EMBL/GenBank/DDBJ databases">
        <title>The complete chloroplast genome sequence of Lithospermum erythrorhizon: insights into the phylogenetic relationship among Boraginaceae species and the maternal lineages of purple gromwells.</title>
        <authorList>
            <person name="Okada T."/>
            <person name="Watanabe K."/>
        </authorList>
    </citation>
    <scope>NUCLEOTIDE SEQUENCE [LARGE SCALE GENOMIC DNA]</scope>
</reference>
<dbReference type="GO" id="GO:0005886">
    <property type="term" value="C:plasma membrane"/>
    <property type="evidence" value="ECO:0007669"/>
    <property type="project" value="InterPro"/>
</dbReference>
<keyword evidence="1" id="KW-0808">Transferase</keyword>
<accession>A0AAV3P9C3</accession>
<gene>
    <name evidence="1" type="ORF">LIER_06510</name>
</gene>
<protein>
    <submittedName>
        <fullName evidence="1">Kinase modulator</fullName>
    </submittedName>
</protein>
<dbReference type="AlphaFoldDB" id="A0AAV3P9C3"/>
<dbReference type="Proteomes" id="UP001454036">
    <property type="component" value="Unassembled WGS sequence"/>
</dbReference>
<proteinExistence type="predicted"/>
<dbReference type="GO" id="GO:0016301">
    <property type="term" value="F:kinase activity"/>
    <property type="evidence" value="ECO:0007669"/>
    <property type="project" value="UniProtKB-KW"/>
</dbReference>
<dbReference type="InterPro" id="IPR039620">
    <property type="entry name" value="BKI1/MAKR1/3/4"/>
</dbReference>
<comment type="caution">
    <text evidence="1">The sequence shown here is derived from an EMBL/GenBank/DDBJ whole genome shotgun (WGS) entry which is preliminary data.</text>
</comment>
<organism evidence="1 2">
    <name type="scientific">Lithospermum erythrorhizon</name>
    <name type="common">Purple gromwell</name>
    <name type="synonym">Lithospermum officinale var. erythrorhizon</name>
    <dbReference type="NCBI Taxonomy" id="34254"/>
    <lineage>
        <taxon>Eukaryota</taxon>
        <taxon>Viridiplantae</taxon>
        <taxon>Streptophyta</taxon>
        <taxon>Embryophyta</taxon>
        <taxon>Tracheophyta</taxon>
        <taxon>Spermatophyta</taxon>
        <taxon>Magnoliopsida</taxon>
        <taxon>eudicotyledons</taxon>
        <taxon>Gunneridae</taxon>
        <taxon>Pentapetalae</taxon>
        <taxon>asterids</taxon>
        <taxon>lamiids</taxon>
        <taxon>Boraginales</taxon>
        <taxon>Boraginaceae</taxon>
        <taxon>Boraginoideae</taxon>
        <taxon>Lithospermeae</taxon>
        <taxon>Lithospermum</taxon>
    </lineage>
</organism>
<dbReference type="GO" id="GO:0019210">
    <property type="term" value="F:kinase inhibitor activity"/>
    <property type="evidence" value="ECO:0007669"/>
    <property type="project" value="InterPro"/>
</dbReference>
<evidence type="ECO:0000313" key="2">
    <source>
        <dbReference type="Proteomes" id="UP001454036"/>
    </source>
</evidence>
<name>A0AAV3P9C3_LITER</name>
<keyword evidence="2" id="KW-1185">Reference proteome</keyword>
<evidence type="ECO:0000313" key="1">
    <source>
        <dbReference type="EMBL" id="GAA0146592.1"/>
    </source>
</evidence>
<dbReference type="EMBL" id="BAABME010000953">
    <property type="protein sequence ID" value="GAA0146592.1"/>
    <property type="molecule type" value="Genomic_DNA"/>
</dbReference>
<keyword evidence="1" id="KW-0418">Kinase</keyword>